<evidence type="ECO:0000313" key="1">
    <source>
        <dbReference type="EMBL" id="RFU88505.1"/>
    </source>
</evidence>
<protein>
    <submittedName>
        <fullName evidence="1">Uncharacterized protein</fullName>
    </submittedName>
</protein>
<dbReference type="RefSeq" id="WP_128554013.1">
    <property type="nucleotide sequence ID" value="NZ_QUAK01000010.1"/>
</dbReference>
<dbReference type="Proteomes" id="UP000263094">
    <property type="component" value="Unassembled WGS sequence"/>
</dbReference>
<evidence type="ECO:0000313" key="2">
    <source>
        <dbReference type="Proteomes" id="UP000263094"/>
    </source>
</evidence>
<gene>
    <name evidence="1" type="ORF">DY218_01435</name>
</gene>
<dbReference type="EMBL" id="QUAK01000010">
    <property type="protein sequence ID" value="RFU88505.1"/>
    <property type="molecule type" value="Genomic_DNA"/>
</dbReference>
<accession>A0A372MDD2</accession>
<reference evidence="1 2" key="1">
    <citation type="submission" date="2018-08" db="EMBL/GenBank/DDBJ databases">
        <title>Isolation, diversity and antifungal activity of Actinobacteria from wheat.</title>
        <authorList>
            <person name="Han C."/>
        </authorList>
    </citation>
    <scope>NUCLEOTIDE SEQUENCE [LARGE SCALE GENOMIC DNA]</scope>
    <source>
        <strain evidence="1 2">NEAU-YY421</strain>
    </source>
</reference>
<keyword evidence="2" id="KW-1185">Reference proteome</keyword>
<comment type="caution">
    <text evidence="1">The sequence shown here is derived from an EMBL/GenBank/DDBJ whole genome shotgun (WGS) entry which is preliminary data.</text>
</comment>
<sequence>MAERGLLEGDTVSGYRHPGSLREHAEQAAFREDGLAGCKKALERTVHWYARLVVAAGTAALPEAWRLHVEEQAEPGRYADPGEAMAALDAEFDGAVQAVLAAASSRS</sequence>
<proteinExistence type="predicted"/>
<name>A0A372MDD2_9ACTN</name>
<dbReference type="OrthoDB" id="5521887at2"/>
<dbReference type="AlphaFoldDB" id="A0A372MDD2"/>
<organism evidence="1 2">
    <name type="scientific">Streptomyces triticagri</name>
    <dbReference type="NCBI Taxonomy" id="2293568"/>
    <lineage>
        <taxon>Bacteria</taxon>
        <taxon>Bacillati</taxon>
        <taxon>Actinomycetota</taxon>
        <taxon>Actinomycetes</taxon>
        <taxon>Kitasatosporales</taxon>
        <taxon>Streptomycetaceae</taxon>
        <taxon>Streptomyces</taxon>
    </lineage>
</organism>